<dbReference type="Proteomes" id="UP000285693">
    <property type="component" value="Unassembled WGS sequence"/>
</dbReference>
<proteinExistence type="inferred from homology"/>
<keyword evidence="3" id="KW-0813">Transport</keyword>
<dbReference type="GO" id="GO:0015833">
    <property type="term" value="P:peptide transport"/>
    <property type="evidence" value="ECO:0007669"/>
    <property type="project" value="InterPro"/>
</dbReference>
<keyword evidence="7" id="KW-0472">Membrane</keyword>
<keyword evidence="5" id="KW-0547">Nucleotide-binding</keyword>
<dbReference type="RefSeq" id="WP_022220603.1">
    <property type="nucleotide sequence ID" value="NZ_BSCI01000014.1"/>
</dbReference>
<dbReference type="STRING" id="410072.ERS852525_00280"/>
<dbReference type="GO" id="GO:0005886">
    <property type="term" value="C:plasma membrane"/>
    <property type="evidence" value="ECO:0007669"/>
    <property type="project" value="UniProtKB-SubCell"/>
</dbReference>
<keyword evidence="9" id="KW-0378">Hydrolase</keyword>
<organism evidence="9 12">
    <name type="scientific">Coprococcus comes</name>
    <dbReference type="NCBI Taxonomy" id="410072"/>
    <lineage>
        <taxon>Bacteria</taxon>
        <taxon>Bacillati</taxon>
        <taxon>Bacillota</taxon>
        <taxon>Clostridia</taxon>
        <taxon>Lachnospirales</taxon>
        <taxon>Lachnospiraceae</taxon>
        <taxon>Coprococcus</taxon>
    </lineage>
</organism>
<evidence type="ECO:0000256" key="5">
    <source>
        <dbReference type="ARBA" id="ARBA00022741"/>
    </source>
</evidence>
<dbReference type="PANTHER" id="PTHR43297:SF2">
    <property type="entry name" value="DIPEPTIDE TRANSPORT ATP-BINDING PROTEIN DPPD"/>
    <property type="match status" value="1"/>
</dbReference>
<dbReference type="NCBIfam" id="TIGR01727">
    <property type="entry name" value="oligo_HPY"/>
    <property type="match status" value="1"/>
</dbReference>
<sequence length="334" mass="36783">MNNLLEMKHVAVNFAAYGGTVQAVRDISFSIEEGQTVALVGESGCGKSITAKTIMGLVKKPGKVMEGSQIIFEGTDIAKYSSKEWKKFRGKECSMIFQDALVSLNPTMKIGKQIMESLDNHAVTTSKEEKKKKVIDMLKLTGIADAEKCLEKYPHELSGGMRQRIMIAIALISHPKLLIADEPTTSLDVTIQAQILAEMKALQKKLKMAILLITHDLGIVADVADKIIVMYAGKIVEEGTVREIFYHPVHPYTKALLNSVPRLDRDGKEMLCTIEGNIPDMTNPPKGCAFCERCPHAMNICAQYMPEEKTVSSSHRASCWMMDERAAKGGVAHA</sequence>
<protein>
    <submittedName>
        <fullName evidence="10">ABC transporter ATP-binding protein</fullName>
    </submittedName>
    <submittedName>
        <fullName evidence="9">Glutathione import ATP-binding protein GsiA</fullName>
        <ecNumber evidence="9">3.6.3.-</ecNumber>
    </submittedName>
</protein>
<comment type="subcellular location">
    <subcellularLocation>
        <location evidence="1">Cell membrane</location>
        <topology evidence="1">Peripheral membrane protein</topology>
    </subcellularLocation>
</comment>
<dbReference type="PaxDb" id="410072-ERS852525_00280"/>
<evidence type="ECO:0000313" key="9">
    <source>
        <dbReference type="EMBL" id="CUN60055.1"/>
    </source>
</evidence>
<evidence type="ECO:0000256" key="6">
    <source>
        <dbReference type="ARBA" id="ARBA00022840"/>
    </source>
</evidence>
<evidence type="ECO:0000313" key="12">
    <source>
        <dbReference type="Proteomes" id="UP000095362"/>
    </source>
</evidence>
<dbReference type="EMBL" id="BSCI01000014">
    <property type="protein sequence ID" value="GLG87711.1"/>
    <property type="molecule type" value="Genomic_DNA"/>
</dbReference>
<reference evidence="10" key="4">
    <citation type="submission" date="2022-11" db="EMBL/GenBank/DDBJ databases">
        <title>Draft genome sequence of Coprococcus comes strain 31264.</title>
        <authorList>
            <person name="Hisatomi A."/>
            <person name="Ohkuma M."/>
            <person name="Sakamoto M."/>
        </authorList>
    </citation>
    <scope>NUCLEOTIDE SEQUENCE</scope>
    <source>
        <strain evidence="10">JCM 31264</strain>
    </source>
</reference>
<keyword evidence="6 9" id="KW-0067">ATP-binding</keyword>
<evidence type="ECO:0000256" key="2">
    <source>
        <dbReference type="ARBA" id="ARBA00005417"/>
    </source>
</evidence>
<accession>A0A174CGV2</accession>
<dbReference type="Gene3D" id="3.40.50.300">
    <property type="entry name" value="P-loop containing nucleotide triphosphate hydrolases"/>
    <property type="match status" value="1"/>
</dbReference>
<reference evidence="10" key="3">
    <citation type="submission" date="2022-09" db="EMBL/GenBank/DDBJ databases">
        <title>Draft genome sequence of Coprococcus comes strain 31264.</title>
        <authorList>
            <person name="Atsushi H."/>
            <person name="Moriya O."/>
            <person name="Mitsuo S."/>
        </authorList>
    </citation>
    <scope>NUCLEOTIDE SEQUENCE</scope>
    <source>
        <strain evidence="10">JCM 31264</strain>
    </source>
</reference>
<dbReference type="PANTHER" id="PTHR43297">
    <property type="entry name" value="OLIGOPEPTIDE TRANSPORT ATP-BINDING PROTEIN APPD"/>
    <property type="match status" value="1"/>
</dbReference>
<dbReference type="InterPro" id="IPR013563">
    <property type="entry name" value="Oligopep_ABC_C"/>
</dbReference>
<dbReference type="GO" id="GO:0005524">
    <property type="term" value="F:ATP binding"/>
    <property type="evidence" value="ECO:0007669"/>
    <property type="project" value="UniProtKB-KW"/>
</dbReference>
<dbReference type="EMBL" id="CYZK01000002">
    <property type="protein sequence ID" value="CUN60055.1"/>
    <property type="molecule type" value="Genomic_DNA"/>
</dbReference>
<feature type="domain" description="ABC transporter" evidence="8">
    <location>
        <begin position="5"/>
        <end position="257"/>
    </location>
</feature>
<name>A0A174CGV2_9FIRM</name>
<dbReference type="Pfam" id="PF00005">
    <property type="entry name" value="ABC_tran"/>
    <property type="match status" value="1"/>
</dbReference>
<dbReference type="SUPFAM" id="SSF52540">
    <property type="entry name" value="P-loop containing nucleoside triphosphate hydrolases"/>
    <property type="match status" value="1"/>
</dbReference>
<dbReference type="InterPro" id="IPR017871">
    <property type="entry name" value="ABC_transporter-like_CS"/>
</dbReference>
<evidence type="ECO:0000256" key="1">
    <source>
        <dbReference type="ARBA" id="ARBA00004202"/>
    </source>
</evidence>
<dbReference type="Pfam" id="PF08352">
    <property type="entry name" value="oligo_HPY"/>
    <property type="match status" value="1"/>
</dbReference>
<evidence type="ECO:0000256" key="7">
    <source>
        <dbReference type="ARBA" id="ARBA00023136"/>
    </source>
</evidence>
<evidence type="ECO:0000313" key="13">
    <source>
        <dbReference type="Proteomes" id="UP000285693"/>
    </source>
</evidence>
<evidence type="ECO:0000313" key="10">
    <source>
        <dbReference type="EMBL" id="GLG87711.1"/>
    </source>
</evidence>
<dbReference type="OrthoDB" id="9806285at2"/>
<dbReference type="Proteomes" id="UP001145109">
    <property type="component" value="Unassembled WGS sequence"/>
</dbReference>
<dbReference type="SMART" id="SM00382">
    <property type="entry name" value="AAA"/>
    <property type="match status" value="1"/>
</dbReference>
<reference evidence="9 12" key="1">
    <citation type="submission" date="2015-09" db="EMBL/GenBank/DDBJ databases">
        <authorList>
            <consortium name="Pathogen Informatics"/>
        </authorList>
    </citation>
    <scope>NUCLEOTIDE SEQUENCE [LARGE SCALE GENOMIC DNA]</scope>
    <source>
        <strain evidence="9 12">2789STDY5834866</strain>
    </source>
</reference>
<dbReference type="AlphaFoldDB" id="A0A174CGV2"/>
<dbReference type="CDD" id="cd03257">
    <property type="entry name" value="ABC_NikE_OppD_transporters"/>
    <property type="match status" value="1"/>
</dbReference>
<dbReference type="PROSITE" id="PS50893">
    <property type="entry name" value="ABC_TRANSPORTER_2"/>
    <property type="match status" value="1"/>
</dbReference>
<evidence type="ECO:0000313" key="11">
    <source>
        <dbReference type="EMBL" id="RGU44431.1"/>
    </source>
</evidence>
<evidence type="ECO:0000259" key="8">
    <source>
        <dbReference type="PROSITE" id="PS50893"/>
    </source>
</evidence>
<dbReference type="PROSITE" id="PS00211">
    <property type="entry name" value="ABC_TRANSPORTER_1"/>
    <property type="match status" value="1"/>
</dbReference>
<dbReference type="InterPro" id="IPR003439">
    <property type="entry name" value="ABC_transporter-like_ATP-bd"/>
</dbReference>
<dbReference type="Proteomes" id="UP000095362">
    <property type="component" value="Unassembled WGS sequence"/>
</dbReference>
<dbReference type="EMBL" id="QRXY01000017">
    <property type="protein sequence ID" value="RGU44431.1"/>
    <property type="molecule type" value="Genomic_DNA"/>
</dbReference>
<dbReference type="FunFam" id="3.40.50.300:FF:000016">
    <property type="entry name" value="Oligopeptide ABC transporter ATP-binding component"/>
    <property type="match status" value="1"/>
</dbReference>
<dbReference type="InterPro" id="IPR050388">
    <property type="entry name" value="ABC_Ni/Peptide_Import"/>
</dbReference>
<dbReference type="InterPro" id="IPR003593">
    <property type="entry name" value="AAA+_ATPase"/>
</dbReference>
<comment type="similarity">
    <text evidence="2">Belongs to the ABC transporter superfamily.</text>
</comment>
<dbReference type="EC" id="3.6.3.-" evidence="9"/>
<evidence type="ECO:0000256" key="3">
    <source>
        <dbReference type="ARBA" id="ARBA00022448"/>
    </source>
</evidence>
<dbReference type="GO" id="GO:0016887">
    <property type="term" value="F:ATP hydrolysis activity"/>
    <property type="evidence" value="ECO:0007669"/>
    <property type="project" value="InterPro"/>
</dbReference>
<reference evidence="11 13" key="2">
    <citation type="submission" date="2018-08" db="EMBL/GenBank/DDBJ databases">
        <title>A genome reference for cultivated species of the human gut microbiota.</title>
        <authorList>
            <person name="Zou Y."/>
            <person name="Xue W."/>
            <person name="Luo G."/>
        </authorList>
    </citation>
    <scope>NUCLEOTIDE SEQUENCE [LARGE SCALE GENOMIC DNA]</scope>
    <source>
        <strain evidence="11 13">AF16-31</strain>
    </source>
</reference>
<dbReference type="InterPro" id="IPR027417">
    <property type="entry name" value="P-loop_NTPase"/>
</dbReference>
<keyword evidence="4" id="KW-1003">Cell membrane</keyword>
<gene>
    <name evidence="9" type="primary">gsiA_1</name>
    <name evidence="10" type="synonym">oppD_3</name>
    <name evidence="10" type="ORF">comes_22570</name>
    <name evidence="11" type="ORF">DWW65_12480</name>
    <name evidence="9" type="ORF">ERS852481_00486</name>
</gene>
<evidence type="ECO:0000256" key="4">
    <source>
        <dbReference type="ARBA" id="ARBA00022475"/>
    </source>
</evidence>